<keyword evidence="1" id="KW-0378">Hydrolase</keyword>
<dbReference type="InterPro" id="IPR001375">
    <property type="entry name" value="Peptidase_S9_cat"/>
</dbReference>
<dbReference type="SUPFAM" id="SSF53474">
    <property type="entry name" value="alpha/beta-Hydrolases"/>
    <property type="match status" value="1"/>
</dbReference>
<reference evidence="3" key="1">
    <citation type="submission" date="2021-01" db="EMBL/GenBank/DDBJ databases">
        <title>Genome sequence of Phenylobacterium sp. 20VBR1 isolated from a valley glaceir, Ny-Alesund, Svalbard.</title>
        <authorList>
            <person name="Thomas F.A."/>
            <person name="Krishnan K.P."/>
            <person name="Sinha R.K."/>
        </authorList>
    </citation>
    <scope>NUCLEOTIDE SEQUENCE</scope>
    <source>
        <strain evidence="3">20VBR1</strain>
    </source>
</reference>
<sequence length="172" mass="18480">MVLDYDGDGRDRQAVLVSDPTHPPEVFALSGGKLRPLSHQNDWLKDVALASVEETRFKSRDGTEVHGFITRPAGFKAGRKYPTILRLHGGPQSQYNLRWSQEWQMLAAQGYVVVASNPRGSNGRGQDFGAALYADWGGKAVEDVLASVDDAVAKGIADPDRLGSAAGAMAVS</sequence>
<gene>
    <name evidence="3" type="ORF">JKL49_15200</name>
</gene>
<dbReference type="Pfam" id="PF00326">
    <property type="entry name" value="Peptidase_S9"/>
    <property type="match status" value="1"/>
</dbReference>
<evidence type="ECO:0000313" key="3">
    <source>
        <dbReference type="EMBL" id="QQZ48755.1"/>
    </source>
</evidence>
<accession>A0A974S6W6</accession>
<name>A0A974S6W6_9CAUL</name>
<dbReference type="InterPro" id="IPR029058">
    <property type="entry name" value="AB_hydrolase_fold"/>
</dbReference>
<feature type="domain" description="Peptidase S9 prolyl oligopeptidase catalytic" evidence="2">
    <location>
        <begin position="100"/>
        <end position="164"/>
    </location>
</feature>
<evidence type="ECO:0000256" key="1">
    <source>
        <dbReference type="ARBA" id="ARBA00022801"/>
    </source>
</evidence>
<dbReference type="Gene3D" id="3.40.50.1820">
    <property type="entry name" value="alpha/beta hydrolase"/>
    <property type="match status" value="1"/>
</dbReference>
<dbReference type="AlphaFoldDB" id="A0A974S6W6"/>
<organism evidence="3">
    <name type="scientific">Phenylobacterium glaciei</name>
    <dbReference type="NCBI Taxonomy" id="2803784"/>
    <lineage>
        <taxon>Bacteria</taxon>
        <taxon>Pseudomonadati</taxon>
        <taxon>Pseudomonadota</taxon>
        <taxon>Alphaproteobacteria</taxon>
        <taxon>Caulobacterales</taxon>
        <taxon>Caulobacteraceae</taxon>
        <taxon>Phenylobacterium</taxon>
    </lineage>
</organism>
<protein>
    <submittedName>
        <fullName evidence="3">S9 family peptidase</fullName>
    </submittedName>
</protein>
<proteinExistence type="predicted"/>
<dbReference type="PANTHER" id="PTHR42776">
    <property type="entry name" value="SERINE PEPTIDASE S9 FAMILY MEMBER"/>
    <property type="match status" value="1"/>
</dbReference>
<dbReference type="GO" id="GO:0006508">
    <property type="term" value="P:proteolysis"/>
    <property type="evidence" value="ECO:0007669"/>
    <property type="project" value="InterPro"/>
</dbReference>
<dbReference type="PANTHER" id="PTHR42776:SF27">
    <property type="entry name" value="DIPEPTIDYL PEPTIDASE FAMILY MEMBER 6"/>
    <property type="match status" value="1"/>
</dbReference>
<evidence type="ECO:0000259" key="2">
    <source>
        <dbReference type="Pfam" id="PF00326"/>
    </source>
</evidence>
<dbReference type="GO" id="GO:0004252">
    <property type="term" value="F:serine-type endopeptidase activity"/>
    <property type="evidence" value="ECO:0007669"/>
    <property type="project" value="TreeGrafter"/>
</dbReference>
<dbReference type="EMBL" id="CP068570">
    <property type="protein sequence ID" value="QQZ48755.1"/>
    <property type="molecule type" value="Genomic_DNA"/>
</dbReference>